<dbReference type="AlphaFoldDB" id="A0A2G8L7B5"/>
<protein>
    <submittedName>
        <fullName evidence="4">Putative ephrin type-A receptor 5-like</fullName>
    </submittedName>
</protein>
<accession>A0A2G8L7B5</accession>
<feature type="domain" description="Protein kinase" evidence="3">
    <location>
        <begin position="96"/>
        <end position="325"/>
    </location>
</feature>
<organism evidence="4 5">
    <name type="scientific">Stichopus japonicus</name>
    <name type="common">Sea cucumber</name>
    <dbReference type="NCBI Taxonomy" id="307972"/>
    <lineage>
        <taxon>Eukaryota</taxon>
        <taxon>Metazoa</taxon>
        <taxon>Echinodermata</taxon>
        <taxon>Eleutherozoa</taxon>
        <taxon>Echinozoa</taxon>
        <taxon>Holothuroidea</taxon>
        <taxon>Aspidochirotacea</taxon>
        <taxon>Aspidochirotida</taxon>
        <taxon>Stichopodidae</taxon>
        <taxon>Apostichopus</taxon>
    </lineage>
</organism>
<name>A0A2G8L7B5_STIJA</name>
<keyword evidence="1" id="KW-0547">Nucleotide-binding</keyword>
<dbReference type="PANTHER" id="PTHR24418">
    <property type="entry name" value="TYROSINE-PROTEIN KINASE"/>
    <property type="match status" value="1"/>
</dbReference>
<dbReference type="InterPro" id="IPR001245">
    <property type="entry name" value="Ser-Thr/Tyr_kinase_cat_dom"/>
</dbReference>
<evidence type="ECO:0000256" key="2">
    <source>
        <dbReference type="ARBA" id="ARBA00022840"/>
    </source>
</evidence>
<dbReference type="EMBL" id="MRZV01000187">
    <property type="protein sequence ID" value="PIK56138.1"/>
    <property type="molecule type" value="Genomic_DNA"/>
</dbReference>
<dbReference type="Pfam" id="PF07714">
    <property type="entry name" value="PK_Tyr_Ser-Thr"/>
    <property type="match status" value="1"/>
</dbReference>
<dbReference type="Proteomes" id="UP000230750">
    <property type="component" value="Unassembled WGS sequence"/>
</dbReference>
<evidence type="ECO:0000313" key="5">
    <source>
        <dbReference type="Proteomes" id="UP000230750"/>
    </source>
</evidence>
<dbReference type="InterPro" id="IPR011009">
    <property type="entry name" value="Kinase-like_dom_sf"/>
</dbReference>
<dbReference type="OrthoDB" id="5979581at2759"/>
<keyword evidence="5" id="KW-1185">Reference proteome</keyword>
<evidence type="ECO:0000313" key="4">
    <source>
        <dbReference type="EMBL" id="PIK56138.1"/>
    </source>
</evidence>
<sequence length="325" mass="36393">MGAEEAKCIYRQLPFTKLRQTLNLFDQLSISFLHAAHLMTVGVSTRSDAALNSNEVSLNVLSRNIENPQRPRIYKANLLEQRPGEDISNDSSESEKKYYSTTNEGIYHEDRILDQKDVSIIMVIKIGKIHNRWTGSINIPGGITKCVVLTTMADRVKKKTIHWDAFIKLCLELPKTEHIVKVEAISIQKKYNYLITEHLVCETLKSKLSRTGDESAAASSYGSLSIPDVIQHVAGILEAMDILKSFGFLHPGLSTRKILITHQGVCKLYDFCLAGDAPKIAALIKQQMMNVSLNEFPPEMLLSSEYTESSDVWSTAVVIYEIMSG</sequence>
<dbReference type="GO" id="GO:0004713">
    <property type="term" value="F:protein tyrosine kinase activity"/>
    <property type="evidence" value="ECO:0007669"/>
    <property type="project" value="InterPro"/>
</dbReference>
<proteinExistence type="predicted"/>
<dbReference type="SUPFAM" id="SSF56112">
    <property type="entry name" value="Protein kinase-like (PK-like)"/>
    <property type="match status" value="1"/>
</dbReference>
<dbReference type="SMART" id="SM00219">
    <property type="entry name" value="TyrKc"/>
    <property type="match status" value="1"/>
</dbReference>
<dbReference type="STRING" id="307972.A0A2G8L7B5"/>
<comment type="caution">
    <text evidence="4">The sequence shown here is derived from an EMBL/GenBank/DDBJ whole genome shotgun (WGS) entry which is preliminary data.</text>
</comment>
<dbReference type="PROSITE" id="PS50011">
    <property type="entry name" value="PROTEIN_KINASE_DOM"/>
    <property type="match status" value="1"/>
</dbReference>
<dbReference type="InterPro" id="IPR020635">
    <property type="entry name" value="Tyr_kinase_cat_dom"/>
</dbReference>
<evidence type="ECO:0000256" key="1">
    <source>
        <dbReference type="ARBA" id="ARBA00022741"/>
    </source>
</evidence>
<dbReference type="InterPro" id="IPR000719">
    <property type="entry name" value="Prot_kinase_dom"/>
</dbReference>
<evidence type="ECO:0000259" key="3">
    <source>
        <dbReference type="PROSITE" id="PS50011"/>
    </source>
</evidence>
<keyword evidence="4" id="KW-0675">Receptor</keyword>
<reference evidence="4 5" key="1">
    <citation type="journal article" date="2017" name="PLoS Biol.">
        <title>The sea cucumber genome provides insights into morphological evolution and visceral regeneration.</title>
        <authorList>
            <person name="Zhang X."/>
            <person name="Sun L."/>
            <person name="Yuan J."/>
            <person name="Sun Y."/>
            <person name="Gao Y."/>
            <person name="Zhang L."/>
            <person name="Li S."/>
            <person name="Dai H."/>
            <person name="Hamel J.F."/>
            <person name="Liu C."/>
            <person name="Yu Y."/>
            <person name="Liu S."/>
            <person name="Lin W."/>
            <person name="Guo K."/>
            <person name="Jin S."/>
            <person name="Xu P."/>
            <person name="Storey K.B."/>
            <person name="Huan P."/>
            <person name="Zhang T."/>
            <person name="Zhou Y."/>
            <person name="Zhang J."/>
            <person name="Lin C."/>
            <person name="Li X."/>
            <person name="Xing L."/>
            <person name="Huo D."/>
            <person name="Sun M."/>
            <person name="Wang L."/>
            <person name="Mercier A."/>
            <person name="Li F."/>
            <person name="Yang H."/>
            <person name="Xiang J."/>
        </authorList>
    </citation>
    <scope>NUCLEOTIDE SEQUENCE [LARGE SCALE GENOMIC DNA]</scope>
    <source>
        <strain evidence="4">Shaxun</strain>
        <tissue evidence="4">Muscle</tissue>
    </source>
</reference>
<dbReference type="Gene3D" id="1.10.510.10">
    <property type="entry name" value="Transferase(Phosphotransferase) domain 1"/>
    <property type="match status" value="1"/>
</dbReference>
<dbReference type="GO" id="GO:0005524">
    <property type="term" value="F:ATP binding"/>
    <property type="evidence" value="ECO:0007669"/>
    <property type="project" value="UniProtKB-KW"/>
</dbReference>
<keyword evidence="2" id="KW-0067">ATP-binding</keyword>
<dbReference type="InterPro" id="IPR050198">
    <property type="entry name" value="Non-receptor_tyrosine_kinases"/>
</dbReference>
<feature type="non-terminal residue" evidence="4">
    <location>
        <position position="325"/>
    </location>
</feature>
<gene>
    <name evidence="4" type="ORF">BSL78_06957</name>
</gene>